<keyword evidence="3" id="KW-1185">Reference proteome</keyword>
<proteinExistence type="predicted"/>
<evidence type="ECO:0000313" key="2">
    <source>
        <dbReference type="EMBL" id="KAA1249806.1"/>
    </source>
</evidence>
<accession>A0A5B1BN29</accession>
<evidence type="ECO:0000313" key="3">
    <source>
        <dbReference type="Proteomes" id="UP000324701"/>
    </source>
</evidence>
<organism evidence="2 3">
    <name type="scientific">Mycobacterium simiae</name>
    <name type="common">Mycobacterium habana</name>
    <dbReference type="NCBI Taxonomy" id="1784"/>
    <lineage>
        <taxon>Bacteria</taxon>
        <taxon>Bacillati</taxon>
        <taxon>Actinomycetota</taxon>
        <taxon>Actinomycetes</taxon>
        <taxon>Mycobacteriales</taxon>
        <taxon>Mycobacteriaceae</taxon>
        <taxon>Mycobacterium</taxon>
        <taxon>Mycobacterium simiae complex</taxon>
    </lineage>
</organism>
<protein>
    <submittedName>
        <fullName evidence="2">Uncharacterized protein</fullName>
    </submittedName>
</protein>
<dbReference type="AlphaFoldDB" id="A0A5B1BN29"/>
<dbReference type="OrthoDB" id="4776931at2"/>
<comment type="caution">
    <text evidence="2">The sequence shown here is derived from an EMBL/GenBank/DDBJ whole genome shotgun (WGS) entry which is preliminary data.</text>
</comment>
<reference evidence="2 3" key="1">
    <citation type="submission" date="2019-09" db="EMBL/GenBank/DDBJ databases">
        <title>Report of infection by Mycobacterium simiae a patient suffering from pulmonary tuberculosis.</title>
        <authorList>
            <person name="Mohanty P.S."/>
            <person name="Bansal A.K."/>
            <person name="Singh H."/>
            <person name="Sharma S."/>
            <person name="Patil S.A."/>
            <person name="Upadhaya P."/>
            <person name="Singh P.K."/>
            <person name="Kumar D."/>
            <person name="Kumar S."/>
            <person name="Singh R.K."/>
            <person name="Chaudhary B."/>
        </authorList>
    </citation>
    <scope>NUCLEOTIDE SEQUENCE [LARGE SCALE GENOMIC DNA]</scope>
    <source>
        <strain evidence="2 3">JAL-560-SIM</strain>
    </source>
</reference>
<dbReference type="EMBL" id="VTZN01000072">
    <property type="protein sequence ID" value="KAA1249806.1"/>
    <property type="molecule type" value="Genomic_DNA"/>
</dbReference>
<dbReference type="RefSeq" id="WP_149654352.1">
    <property type="nucleotide sequence ID" value="NZ_VTZN01000072.1"/>
</dbReference>
<name>A0A5B1BN29_MYCSI</name>
<dbReference type="Proteomes" id="UP000324701">
    <property type="component" value="Unassembled WGS sequence"/>
</dbReference>
<feature type="compositionally biased region" description="Basic and acidic residues" evidence="1">
    <location>
        <begin position="15"/>
        <end position="37"/>
    </location>
</feature>
<feature type="region of interest" description="Disordered" evidence="1">
    <location>
        <begin position="1"/>
        <end position="37"/>
    </location>
</feature>
<sequence>MRSLDEVKAPGGNRRPSEPTHQMNDEKGTAIMTHRSDTTEQGAFKGDRYDRLAEAAKILADDEGLTAAKAPYNSEGLLAFAAEIAQLKLLDGLSEYDSNTIGFLVLLDFLRGPQRMAWRIYDMLSDSPETPAREHDNEIAVVYSMAGILRMVIGAWLEPDPLRNLKALAADAAEAYALVKERPGNAGDYLLAARDSIADAIEALG</sequence>
<gene>
    <name evidence="2" type="ORF">F0Q45_13050</name>
</gene>
<evidence type="ECO:0000256" key="1">
    <source>
        <dbReference type="SAM" id="MobiDB-lite"/>
    </source>
</evidence>